<accession>D3LUX6</accession>
<comment type="caution">
    <text evidence="1">The sequence shown here is derived from an EMBL/GenBank/DDBJ whole genome shotgun (WGS) entry which is preliminary data.</text>
</comment>
<evidence type="ECO:0008006" key="5">
    <source>
        <dbReference type="Google" id="ProtNLM"/>
    </source>
</evidence>
<reference evidence="2 4" key="3">
    <citation type="submission" date="2011-04" db="EMBL/GenBank/DDBJ databases">
        <authorList>
            <person name="Harkins D.M."/>
            <person name="Madupu R."/>
            <person name="Durkin A.S."/>
            <person name="Torralba M."/>
            <person name="Methe B."/>
            <person name="Sutton G.G."/>
            <person name="Nelson K.E."/>
        </authorList>
    </citation>
    <scope>NUCLEOTIDE SEQUENCE [LARGE SCALE GENOMIC DNA]</scope>
    <source>
        <strain evidence="2 4">UPII 199-6</strain>
    </source>
</reference>
<dbReference type="Proteomes" id="UP000003242">
    <property type="component" value="Unassembled WGS sequence"/>
</dbReference>
<keyword evidence="4" id="KW-1185">Reference proteome</keyword>
<evidence type="ECO:0000313" key="2">
    <source>
        <dbReference type="EMBL" id="EGL39794.1"/>
    </source>
</evidence>
<dbReference type="Proteomes" id="UP000004018">
    <property type="component" value="Unassembled WGS sequence"/>
</dbReference>
<dbReference type="OrthoDB" id="2084209at2"/>
<gene>
    <name evidence="1" type="ORF">HMPREF0889_1675</name>
    <name evidence="2" type="ORF">HMPREF1039_0972</name>
</gene>
<sequence length="83" mass="9233">MTATLSPEWVYFQVAPSAMTWVTRFVEGCEYFGVVTAVWGKKGIGCVRTTADTREITTAFLQDLPLSVTIVSYAEIMKMTEAE</sequence>
<evidence type="ECO:0000313" key="1">
    <source>
        <dbReference type="EMBL" id="EFD94125.1"/>
    </source>
</evidence>
<dbReference type="EMBL" id="ADGP01000019">
    <property type="protein sequence ID" value="EFD94125.1"/>
    <property type="molecule type" value="Genomic_DNA"/>
</dbReference>
<evidence type="ECO:0000313" key="3">
    <source>
        <dbReference type="Proteomes" id="UP000003242"/>
    </source>
</evidence>
<dbReference type="RefSeq" id="WP_007391399.1">
    <property type="nucleotide sequence ID" value="NZ_ADGP01000019.1"/>
</dbReference>
<dbReference type="STRING" id="699218.HMPREF0889_1675"/>
<dbReference type="AlphaFoldDB" id="D3LUX6"/>
<reference evidence="3" key="1">
    <citation type="submission" date="2009-12" db="EMBL/GenBank/DDBJ databases">
        <title>Sequence of Clostridiales genomosp. BVAB3 str. UPII9-5.</title>
        <authorList>
            <person name="Madupu R."/>
            <person name="Durkin A.S."/>
            <person name="Torralba M."/>
            <person name="Methe B."/>
            <person name="Sutton G.G."/>
            <person name="Strausberg R.L."/>
            <person name="Nelson K.E."/>
        </authorList>
    </citation>
    <scope>NUCLEOTIDE SEQUENCE [LARGE SCALE GENOMIC DNA]</scope>
    <source>
        <strain evidence="3">28L</strain>
    </source>
</reference>
<name>D3LUX6_9FIRM</name>
<organism evidence="1 3">
    <name type="scientific">Megasphaera lornae</name>
    <dbReference type="NCBI Taxonomy" id="1000568"/>
    <lineage>
        <taxon>Bacteria</taxon>
        <taxon>Bacillati</taxon>
        <taxon>Bacillota</taxon>
        <taxon>Negativicutes</taxon>
        <taxon>Veillonellales</taxon>
        <taxon>Veillonellaceae</taxon>
        <taxon>Megasphaera</taxon>
    </lineage>
</organism>
<reference evidence="1" key="2">
    <citation type="submission" date="2009-12" db="EMBL/GenBank/DDBJ databases">
        <authorList>
            <person name="Madupu R."/>
            <person name="Durkin A.S."/>
            <person name="Torralba M."/>
            <person name="Methe B."/>
            <person name="Sutton G.G."/>
            <person name="Strausberg R.L."/>
            <person name="Nelson K.E."/>
        </authorList>
    </citation>
    <scope>NUCLEOTIDE SEQUENCE</scope>
    <source>
        <strain evidence="1">28L</strain>
    </source>
</reference>
<dbReference type="Pfam" id="PF16256">
    <property type="entry name" value="DUF4911"/>
    <property type="match status" value="1"/>
</dbReference>
<dbReference type="InterPro" id="IPR032587">
    <property type="entry name" value="DUF4911"/>
</dbReference>
<proteinExistence type="predicted"/>
<evidence type="ECO:0000313" key="4">
    <source>
        <dbReference type="Proteomes" id="UP000004018"/>
    </source>
</evidence>
<dbReference type="EMBL" id="AFIJ01000033">
    <property type="protein sequence ID" value="EGL39794.1"/>
    <property type="molecule type" value="Genomic_DNA"/>
</dbReference>
<protein>
    <recommendedName>
        <fullName evidence="5">DUF4911 domain-containing protein</fullName>
    </recommendedName>
</protein>